<keyword evidence="2" id="KW-0732">Signal</keyword>
<comment type="caution">
    <text evidence="3">The sequence shown here is derived from an EMBL/GenBank/DDBJ whole genome shotgun (WGS) entry which is preliminary data.</text>
</comment>
<feature type="chain" id="PRO_5026744722" evidence="2">
    <location>
        <begin position="24"/>
        <end position="98"/>
    </location>
</feature>
<dbReference type="EMBL" id="VZZK01000053">
    <property type="protein sequence ID" value="KAB1071696.1"/>
    <property type="molecule type" value="Genomic_DNA"/>
</dbReference>
<dbReference type="Proteomes" id="UP000474159">
    <property type="component" value="Unassembled WGS sequence"/>
</dbReference>
<gene>
    <name evidence="3" type="ORF">F6X53_28875</name>
</gene>
<evidence type="ECO:0000313" key="3">
    <source>
        <dbReference type="EMBL" id="KAB1071696.1"/>
    </source>
</evidence>
<proteinExistence type="predicted"/>
<evidence type="ECO:0000256" key="1">
    <source>
        <dbReference type="SAM" id="MobiDB-lite"/>
    </source>
</evidence>
<dbReference type="AlphaFoldDB" id="A0A6L3SRK6"/>
<reference evidence="3 4" key="1">
    <citation type="submission" date="2019-09" db="EMBL/GenBank/DDBJ databases">
        <title>YIM 48816 draft genome.</title>
        <authorList>
            <person name="Jiang L."/>
        </authorList>
    </citation>
    <scope>NUCLEOTIDE SEQUENCE [LARGE SCALE GENOMIC DNA]</scope>
    <source>
        <strain evidence="3 4">YIM 48816</strain>
    </source>
</reference>
<accession>A0A6L3SRK6</accession>
<protein>
    <submittedName>
        <fullName evidence="3">Uncharacterized protein</fullName>
    </submittedName>
</protein>
<evidence type="ECO:0000313" key="4">
    <source>
        <dbReference type="Proteomes" id="UP000474159"/>
    </source>
</evidence>
<organism evidence="3 4">
    <name type="scientific">Methylobacterium soli</name>
    <dbReference type="NCBI Taxonomy" id="553447"/>
    <lineage>
        <taxon>Bacteria</taxon>
        <taxon>Pseudomonadati</taxon>
        <taxon>Pseudomonadota</taxon>
        <taxon>Alphaproteobacteria</taxon>
        <taxon>Hyphomicrobiales</taxon>
        <taxon>Methylobacteriaceae</taxon>
        <taxon>Methylobacterium</taxon>
    </lineage>
</organism>
<name>A0A6L3SRK6_9HYPH</name>
<dbReference type="OrthoDB" id="8006107at2"/>
<dbReference type="RefSeq" id="WP_151004862.1">
    <property type="nucleotide sequence ID" value="NZ_BPQY01000515.1"/>
</dbReference>
<feature type="signal peptide" evidence="2">
    <location>
        <begin position="1"/>
        <end position="23"/>
    </location>
</feature>
<evidence type="ECO:0000256" key="2">
    <source>
        <dbReference type="SAM" id="SignalP"/>
    </source>
</evidence>
<sequence>MTVRAASLFAALGLGAFASTVFAGESRTFTAWGHEFETPGGAATIVARSTPSSYTVLPPAPATASRTLPVARQEIEPKPATPAPTINAWGARFSTSGR</sequence>
<feature type="region of interest" description="Disordered" evidence="1">
    <location>
        <begin position="77"/>
        <end position="98"/>
    </location>
</feature>
<keyword evidence="4" id="KW-1185">Reference proteome</keyword>